<evidence type="ECO:0000313" key="2">
    <source>
        <dbReference type="Proteomes" id="UP000233551"/>
    </source>
</evidence>
<comment type="caution">
    <text evidence="1">The sequence shown here is derived from an EMBL/GenBank/DDBJ whole genome shotgun (WGS) entry which is preliminary data.</text>
</comment>
<evidence type="ECO:0000313" key="1">
    <source>
        <dbReference type="EMBL" id="PKI78883.1"/>
    </source>
</evidence>
<proteinExistence type="predicted"/>
<organism evidence="1 2">
    <name type="scientific">Punica granatum</name>
    <name type="common">Pomegranate</name>
    <dbReference type="NCBI Taxonomy" id="22663"/>
    <lineage>
        <taxon>Eukaryota</taxon>
        <taxon>Viridiplantae</taxon>
        <taxon>Streptophyta</taxon>
        <taxon>Embryophyta</taxon>
        <taxon>Tracheophyta</taxon>
        <taxon>Spermatophyta</taxon>
        <taxon>Magnoliopsida</taxon>
        <taxon>eudicotyledons</taxon>
        <taxon>Gunneridae</taxon>
        <taxon>Pentapetalae</taxon>
        <taxon>rosids</taxon>
        <taxon>malvids</taxon>
        <taxon>Myrtales</taxon>
        <taxon>Lythraceae</taxon>
        <taxon>Punica</taxon>
    </lineage>
</organism>
<reference evidence="1 2" key="1">
    <citation type="submission" date="2017-11" db="EMBL/GenBank/DDBJ databases">
        <title>De-novo sequencing of pomegranate (Punica granatum L.) genome.</title>
        <authorList>
            <person name="Akparov Z."/>
            <person name="Amiraslanov A."/>
            <person name="Hajiyeva S."/>
            <person name="Abbasov M."/>
            <person name="Kaur K."/>
            <person name="Hamwieh A."/>
            <person name="Solovyev V."/>
            <person name="Salamov A."/>
            <person name="Braich B."/>
            <person name="Kosarev P."/>
            <person name="Mahmoud A."/>
            <person name="Hajiyev E."/>
            <person name="Babayeva S."/>
            <person name="Izzatullayeva V."/>
            <person name="Mammadov A."/>
            <person name="Mammadov A."/>
            <person name="Sharifova S."/>
            <person name="Ojaghi J."/>
            <person name="Eynullazada K."/>
            <person name="Bayramov B."/>
            <person name="Abdulazimova A."/>
            <person name="Shahmuradov I."/>
        </authorList>
    </citation>
    <scope>NUCLEOTIDE SEQUENCE [LARGE SCALE GENOMIC DNA]</scope>
    <source>
        <strain evidence="2">cv. AG2017</strain>
        <tissue evidence="1">Leaf</tissue>
    </source>
</reference>
<protein>
    <submittedName>
        <fullName evidence="1">Uncharacterized protein</fullName>
    </submittedName>
</protein>
<dbReference type="EMBL" id="PGOL01000032">
    <property type="protein sequence ID" value="PKI78883.1"/>
    <property type="molecule type" value="Genomic_DNA"/>
</dbReference>
<sequence>MLLLRLNKVDPRFRDLLSRLNVLQPRELNRVVMLNRVRANSTPLCQLLPLTYSGSFFPTTRSEQRRLVPTLTPQSKIKTCAVTLHNKIEEMIDTRQISFIEVKPSNVRTNPFLDHGSGSGPSVNMISIVAIEEEEDAQQTSIPFVINYAPAEVAFAAVPFVIEVLAKEPYQESRVPLTYEGRVYQGPNPADKGKAPATAFSAVPEAVPLPTKRSPIRKSKFS</sequence>
<name>A0A2I0LDY1_PUNGR</name>
<gene>
    <name evidence="1" type="ORF">CRG98_000744</name>
</gene>
<dbReference type="Proteomes" id="UP000233551">
    <property type="component" value="Unassembled WGS sequence"/>
</dbReference>
<dbReference type="AlphaFoldDB" id="A0A2I0LDY1"/>
<keyword evidence="2" id="KW-1185">Reference proteome</keyword>
<accession>A0A2I0LDY1</accession>